<evidence type="ECO:0000256" key="3">
    <source>
        <dbReference type="ARBA" id="ARBA00022692"/>
    </source>
</evidence>
<name>A0A521B2Q8_9RHOB</name>
<dbReference type="GO" id="GO:0055085">
    <property type="term" value="P:transmembrane transport"/>
    <property type="evidence" value="ECO:0007669"/>
    <property type="project" value="TreeGrafter"/>
</dbReference>
<dbReference type="Pfam" id="PF01594">
    <property type="entry name" value="AI-2E_transport"/>
    <property type="match status" value="1"/>
</dbReference>
<evidence type="ECO:0000256" key="2">
    <source>
        <dbReference type="ARBA" id="ARBA00009773"/>
    </source>
</evidence>
<protein>
    <submittedName>
        <fullName evidence="7">Predicted PurR-regulated permease PerM</fullName>
    </submittedName>
</protein>
<feature type="transmembrane region" description="Helical" evidence="6">
    <location>
        <begin position="68"/>
        <end position="90"/>
    </location>
</feature>
<keyword evidence="4 6" id="KW-1133">Transmembrane helix</keyword>
<feature type="transmembrane region" description="Helical" evidence="6">
    <location>
        <begin position="138"/>
        <end position="166"/>
    </location>
</feature>
<dbReference type="EMBL" id="FXTE01000001">
    <property type="protein sequence ID" value="SMO41348.1"/>
    <property type="molecule type" value="Genomic_DNA"/>
</dbReference>
<dbReference type="AlphaFoldDB" id="A0A521B2Q8"/>
<sequence length="362" mass="39320">MPTSDQNPSMPNRLRLSVVRDTAIVVSLVVLGLYAGSAFLIPLTMALLINVLIIALSDRVIALTKAPVWLANLAGVTVVLVGLFMIMYILGNQATQFARSINTYESQFDEAVNRINDLVGNDITAFIRDNLVNIDMSFVARMLLGSATSLLNQFFLISLYVAFLMAERLAFRKKIRMAAGDPKTGAEFALVLDAISFSLQRYVGVKTFISLITAGISYVVFKTLGLEYSETWAVLTFALNFIPSIGSIIAVLFPAAIALVQFESIGPFLIIVFGCGTLQFMIGNFLDPAMLGRSLNMSTFLVILALMFWTTVWGLIGAFLSVPLTVCILIIFSHIPALRPIAILMSLNGELGDEGPPSGNTV</sequence>
<dbReference type="OrthoDB" id="9799225at2"/>
<feature type="transmembrane region" description="Helical" evidence="6">
    <location>
        <begin position="23"/>
        <end position="56"/>
    </location>
</feature>
<comment type="similarity">
    <text evidence="2">Belongs to the autoinducer-2 exporter (AI-2E) (TC 2.A.86) family.</text>
</comment>
<dbReference type="Proteomes" id="UP000319555">
    <property type="component" value="Unassembled WGS sequence"/>
</dbReference>
<proteinExistence type="inferred from homology"/>
<feature type="transmembrane region" description="Helical" evidence="6">
    <location>
        <begin position="306"/>
        <end position="332"/>
    </location>
</feature>
<dbReference type="RefSeq" id="WP_142633686.1">
    <property type="nucleotide sequence ID" value="NZ_CANMDC010000001.1"/>
</dbReference>
<organism evidence="7 8">
    <name type="scientific">Ruegeria faecimaris</name>
    <dbReference type="NCBI Taxonomy" id="686389"/>
    <lineage>
        <taxon>Bacteria</taxon>
        <taxon>Pseudomonadati</taxon>
        <taxon>Pseudomonadota</taxon>
        <taxon>Alphaproteobacteria</taxon>
        <taxon>Rhodobacterales</taxon>
        <taxon>Roseobacteraceae</taxon>
        <taxon>Ruegeria</taxon>
    </lineage>
</organism>
<accession>A0A521B2Q8</accession>
<dbReference type="GO" id="GO:0016020">
    <property type="term" value="C:membrane"/>
    <property type="evidence" value="ECO:0007669"/>
    <property type="project" value="UniProtKB-SubCell"/>
</dbReference>
<reference evidence="7 8" key="1">
    <citation type="submission" date="2017-05" db="EMBL/GenBank/DDBJ databases">
        <authorList>
            <person name="Varghese N."/>
            <person name="Submissions S."/>
        </authorList>
    </citation>
    <scope>NUCLEOTIDE SEQUENCE [LARGE SCALE GENOMIC DNA]</scope>
    <source>
        <strain evidence="7 8">DSM 28009</strain>
    </source>
</reference>
<keyword evidence="8" id="KW-1185">Reference proteome</keyword>
<evidence type="ECO:0000256" key="4">
    <source>
        <dbReference type="ARBA" id="ARBA00022989"/>
    </source>
</evidence>
<keyword evidence="5 6" id="KW-0472">Membrane</keyword>
<dbReference type="InterPro" id="IPR002549">
    <property type="entry name" value="AI-2E-like"/>
</dbReference>
<keyword evidence="3 6" id="KW-0812">Transmembrane</keyword>
<dbReference type="PANTHER" id="PTHR21716:SF64">
    <property type="entry name" value="AI-2 TRANSPORT PROTEIN TQSA"/>
    <property type="match status" value="1"/>
</dbReference>
<evidence type="ECO:0000313" key="7">
    <source>
        <dbReference type="EMBL" id="SMO41348.1"/>
    </source>
</evidence>
<evidence type="ECO:0000256" key="6">
    <source>
        <dbReference type="SAM" id="Phobius"/>
    </source>
</evidence>
<comment type="subcellular location">
    <subcellularLocation>
        <location evidence="1">Membrane</location>
        <topology evidence="1">Multi-pass membrane protein</topology>
    </subcellularLocation>
</comment>
<feature type="transmembrane region" description="Helical" evidence="6">
    <location>
        <begin position="203"/>
        <end position="221"/>
    </location>
</feature>
<gene>
    <name evidence="7" type="ORF">SAMN06265380_101503</name>
</gene>
<evidence type="ECO:0000256" key="1">
    <source>
        <dbReference type="ARBA" id="ARBA00004141"/>
    </source>
</evidence>
<evidence type="ECO:0000313" key="8">
    <source>
        <dbReference type="Proteomes" id="UP000319555"/>
    </source>
</evidence>
<feature type="transmembrane region" description="Helical" evidence="6">
    <location>
        <begin position="241"/>
        <end position="260"/>
    </location>
</feature>
<dbReference type="PANTHER" id="PTHR21716">
    <property type="entry name" value="TRANSMEMBRANE PROTEIN"/>
    <property type="match status" value="1"/>
</dbReference>
<evidence type="ECO:0000256" key="5">
    <source>
        <dbReference type="ARBA" id="ARBA00023136"/>
    </source>
</evidence>
<feature type="transmembrane region" description="Helical" evidence="6">
    <location>
        <begin position="267"/>
        <end position="286"/>
    </location>
</feature>